<dbReference type="AlphaFoldDB" id="A0A8S9TYU3"/>
<evidence type="ECO:0000313" key="2">
    <source>
        <dbReference type="Proteomes" id="UP000704712"/>
    </source>
</evidence>
<evidence type="ECO:0000313" key="1">
    <source>
        <dbReference type="EMBL" id="KAF4133580.1"/>
    </source>
</evidence>
<dbReference type="Proteomes" id="UP000704712">
    <property type="component" value="Unassembled WGS sequence"/>
</dbReference>
<name>A0A8S9TYU3_PHYIN</name>
<reference evidence="1" key="1">
    <citation type="submission" date="2020-03" db="EMBL/GenBank/DDBJ databases">
        <title>Hybrid Assembly of Korean Phytophthora infestans isolates.</title>
        <authorList>
            <person name="Prokchorchik M."/>
            <person name="Lee Y."/>
            <person name="Seo J."/>
            <person name="Cho J.-H."/>
            <person name="Park Y.-E."/>
            <person name="Jang D.-C."/>
            <person name="Im J.-S."/>
            <person name="Choi J.-G."/>
            <person name="Park H.-J."/>
            <person name="Lee G.-B."/>
            <person name="Lee Y.-G."/>
            <person name="Hong S.-Y."/>
            <person name="Cho K."/>
            <person name="Sohn K.H."/>
        </authorList>
    </citation>
    <scope>NUCLEOTIDE SEQUENCE</scope>
    <source>
        <strain evidence="1">KR_2_A2</strain>
    </source>
</reference>
<comment type="caution">
    <text evidence="1">The sequence shown here is derived from an EMBL/GenBank/DDBJ whole genome shotgun (WGS) entry which is preliminary data.</text>
</comment>
<proteinExistence type="predicted"/>
<protein>
    <submittedName>
        <fullName evidence="1">Uncharacterized protein</fullName>
    </submittedName>
</protein>
<organism evidence="1 2">
    <name type="scientific">Phytophthora infestans</name>
    <name type="common">Potato late blight agent</name>
    <name type="synonym">Botrytis infestans</name>
    <dbReference type="NCBI Taxonomy" id="4787"/>
    <lineage>
        <taxon>Eukaryota</taxon>
        <taxon>Sar</taxon>
        <taxon>Stramenopiles</taxon>
        <taxon>Oomycota</taxon>
        <taxon>Peronosporomycetes</taxon>
        <taxon>Peronosporales</taxon>
        <taxon>Peronosporaceae</taxon>
        <taxon>Phytophthora</taxon>
    </lineage>
</organism>
<gene>
    <name evidence="1" type="ORF">GN958_ATG16917</name>
</gene>
<feature type="non-terminal residue" evidence="1">
    <location>
        <position position="1"/>
    </location>
</feature>
<dbReference type="EMBL" id="JAACNO010002359">
    <property type="protein sequence ID" value="KAF4133580.1"/>
    <property type="molecule type" value="Genomic_DNA"/>
</dbReference>
<sequence>FEPFGPGNVKLYEQANFDKVVLHTSTGPLNLRNLECWINESDETCAMTVGRSVMVALGYSTDGLLATALEKQPEYVLPTGNNVSESPLMRAQQLREVVCFDEAATDRTKYFLPDTTRDKRTTESVSDHLLSAIQEAQSKALHGHAMDMLKSSLERHTAAFCVFFGMNPPVKVPPMRVQLQPHATPSRCSARRYASVERAFMDAHVAELEDLALVYENYNCRWAAAPSMSPSRLLLLLECALT</sequence>
<accession>A0A8S9TYU3</accession>